<reference evidence="2 3" key="1">
    <citation type="submission" date="2016-06" db="EMBL/GenBank/DDBJ databases">
        <title>Genome sequence of endosymbiont of Candidatus Endolucinida thiodiazotropha.</title>
        <authorList>
            <person name="Poehlein A."/>
            <person name="Koenig S."/>
            <person name="Heiden S.E."/>
            <person name="Thuermer A."/>
            <person name="Voget S."/>
            <person name="Daniel R."/>
            <person name="Markert S."/>
            <person name="Gros O."/>
            <person name="Schweder T."/>
        </authorList>
    </citation>
    <scope>NUCLEOTIDE SEQUENCE [LARGE SCALE GENOMIC DNA]</scope>
    <source>
        <strain evidence="2 3">COS</strain>
    </source>
</reference>
<dbReference type="EMBL" id="MARB01000003">
    <property type="protein sequence ID" value="ODJ88997.1"/>
    <property type="molecule type" value="Genomic_DNA"/>
</dbReference>
<dbReference type="Proteomes" id="UP000094769">
    <property type="component" value="Unassembled WGS sequence"/>
</dbReference>
<gene>
    <name evidence="2" type="ORF">CODIS_06080</name>
</gene>
<comment type="caution">
    <text evidence="2">The sequence shown here is derived from an EMBL/GenBank/DDBJ whole genome shotgun (WGS) entry which is preliminary data.</text>
</comment>
<keyword evidence="1" id="KW-1133">Transmembrane helix</keyword>
<evidence type="ECO:0000313" key="3">
    <source>
        <dbReference type="Proteomes" id="UP000094769"/>
    </source>
</evidence>
<feature type="transmembrane region" description="Helical" evidence="1">
    <location>
        <begin position="51"/>
        <end position="73"/>
    </location>
</feature>
<evidence type="ECO:0000313" key="2">
    <source>
        <dbReference type="EMBL" id="ODJ88997.1"/>
    </source>
</evidence>
<dbReference type="AlphaFoldDB" id="A0A7Z0VNM3"/>
<feature type="transmembrane region" description="Helical" evidence="1">
    <location>
        <begin position="20"/>
        <end position="39"/>
    </location>
</feature>
<dbReference type="RefSeq" id="WP_069121240.1">
    <property type="nucleotide sequence ID" value="NZ_MARB01000003.1"/>
</dbReference>
<protein>
    <recommendedName>
        <fullName evidence="4">Cell division protein BolA</fullName>
    </recommendedName>
</protein>
<keyword evidence="1" id="KW-0812">Transmembrane</keyword>
<proteinExistence type="predicted"/>
<keyword evidence="3" id="KW-1185">Reference proteome</keyword>
<organism evidence="2 3">
    <name type="scientific">Candidatus Thiodiazotropha endolucinida</name>
    <dbReference type="NCBI Taxonomy" id="1655433"/>
    <lineage>
        <taxon>Bacteria</taxon>
        <taxon>Pseudomonadati</taxon>
        <taxon>Pseudomonadota</taxon>
        <taxon>Gammaproteobacteria</taxon>
        <taxon>Chromatiales</taxon>
        <taxon>Sedimenticolaceae</taxon>
        <taxon>Candidatus Thiodiazotropha</taxon>
    </lineage>
</organism>
<evidence type="ECO:0000256" key="1">
    <source>
        <dbReference type="SAM" id="Phobius"/>
    </source>
</evidence>
<keyword evidence="1" id="KW-0472">Membrane</keyword>
<dbReference type="OrthoDB" id="7062976at2"/>
<sequence>MSVCKSLKGYTRKHERLADIFSLLAVALLFGTLYIVLAYHTPIVSWLKKDAVIHVPIAIALLLFDIFIIYMCLNIGAARFADEDESCFHTFKGRRAGSGSIGVMFNNWLHHMEQVGKKHR</sequence>
<accession>A0A7Z0VNM3</accession>
<name>A0A7Z0VNM3_9GAMM</name>
<evidence type="ECO:0008006" key="4">
    <source>
        <dbReference type="Google" id="ProtNLM"/>
    </source>
</evidence>